<dbReference type="InterPro" id="IPR036188">
    <property type="entry name" value="FAD/NAD-bd_sf"/>
</dbReference>
<keyword evidence="4" id="KW-0560">Oxidoreductase</keyword>
<name>A0ABU0ZS29_9ACTN</name>
<proteinExistence type="predicted"/>
<evidence type="ECO:0000259" key="5">
    <source>
        <dbReference type="Pfam" id="PF01266"/>
    </source>
</evidence>
<organism evidence="6 7">
    <name type="scientific">Phytohabitans maris</name>
    <dbReference type="NCBI Taxonomy" id="3071409"/>
    <lineage>
        <taxon>Bacteria</taxon>
        <taxon>Bacillati</taxon>
        <taxon>Actinomycetota</taxon>
        <taxon>Actinomycetes</taxon>
        <taxon>Micromonosporales</taxon>
        <taxon>Micromonosporaceae</taxon>
    </lineage>
</organism>
<evidence type="ECO:0000256" key="2">
    <source>
        <dbReference type="ARBA" id="ARBA00022630"/>
    </source>
</evidence>
<comment type="caution">
    <text evidence="6">The sequence shown here is derived from an EMBL/GenBank/DDBJ whole genome shotgun (WGS) entry which is preliminary data.</text>
</comment>
<dbReference type="Gene3D" id="3.30.9.10">
    <property type="entry name" value="D-Amino Acid Oxidase, subunit A, domain 2"/>
    <property type="match status" value="1"/>
</dbReference>
<evidence type="ECO:0000256" key="4">
    <source>
        <dbReference type="ARBA" id="ARBA00023002"/>
    </source>
</evidence>
<dbReference type="Pfam" id="PF01266">
    <property type="entry name" value="DAO"/>
    <property type="match status" value="1"/>
</dbReference>
<keyword evidence="7" id="KW-1185">Reference proteome</keyword>
<evidence type="ECO:0000313" key="6">
    <source>
        <dbReference type="EMBL" id="MDQ7909843.1"/>
    </source>
</evidence>
<dbReference type="SUPFAM" id="SSF51905">
    <property type="entry name" value="FAD/NAD(P)-binding domain"/>
    <property type="match status" value="1"/>
</dbReference>
<keyword evidence="2" id="KW-0285">Flavoprotein</keyword>
<dbReference type="InterPro" id="IPR045170">
    <property type="entry name" value="MTOX"/>
</dbReference>
<protein>
    <submittedName>
        <fullName evidence="6">FAD-dependent oxidoreductase</fullName>
    </submittedName>
</protein>
<dbReference type="RefSeq" id="WP_308717099.1">
    <property type="nucleotide sequence ID" value="NZ_JAVHUY010000047.1"/>
</dbReference>
<dbReference type="Gene3D" id="3.50.50.60">
    <property type="entry name" value="FAD/NAD(P)-binding domain"/>
    <property type="match status" value="1"/>
</dbReference>
<sequence length="353" mass="37168">MGDLIVVGAGAAGLSAAWAASLMGFSVVCLEARRIGHPAASSNGLVKILRYAYEDEKFSRLLVEAEELWRMLEEGTGVSLLRRCDGLNIGRSGSKRMASIVASLEATGRDYEVLRQGDSHLDRLGINLAPDERAVLEIGAAVIEPKAALAALSLAARASGVRIFEGVQARSIVESAAGLRVETGDRTFLADRVIVAAGPWVHDLVPEPPIPLSVTRQQQVIFATDKPIGDGRQLIWTDLVNDDGYGIVNTASGLHVVGSHAPGPAVNPAEITGHAADHDAAHVQALAFQRRLGAVRVEPVSSRICHYTSTADGDFVVTHCPGLPGTVLLSACSGHGFKFVVTTGLRAAELAAR</sequence>
<evidence type="ECO:0000256" key="1">
    <source>
        <dbReference type="ARBA" id="ARBA00001974"/>
    </source>
</evidence>
<dbReference type="EMBL" id="JAVHUY010000047">
    <property type="protein sequence ID" value="MDQ7909843.1"/>
    <property type="molecule type" value="Genomic_DNA"/>
</dbReference>
<keyword evidence="3" id="KW-0274">FAD</keyword>
<dbReference type="Proteomes" id="UP001230908">
    <property type="component" value="Unassembled WGS sequence"/>
</dbReference>
<gene>
    <name evidence="6" type="ORF">RB614_35635</name>
</gene>
<reference evidence="6 7" key="1">
    <citation type="submission" date="2023-08" db="EMBL/GenBank/DDBJ databases">
        <title>Phytohabitans sansha sp. nov., isolated from marine sediment.</title>
        <authorList>
            <person name="Zhao Y."/>
            <person name="Yi K."/>
        </authorList>
    </citation>
    <scope>NUCLEOTIDE SEQUENCE [LARGE SCALE GENOMIC DNA]</scope>
    <source>
        <strain evidence="6 7">ZYX-F-186</strain>
    </source>
</reference>
<accession>A0ABU0ZS29</accession>
<evidence type="ECO:0000256" key="3">
    <source>
        <dbReference type="ARBA" id="ARBA00022827"/>
    </source>
</evidence>
<dbReference type="InterPro" id="IPR006076">
    <property type="entry name" value="FAD-dep_OxRdtase"/>
</dbReference>
<dbReference type="PANTHER" id="PTHR10961">
    <property type="entry name" value="PEROXISOMAL SARCOSINE OXIDASE"/>
    <property type="match status" value="1"/>
</dbReference>
<feature type="domain" description="FAD dependent oxidoreductase" evidence="5">
    <location>
        <begin position="3"/>
        <end position="350"/>
    </location>
</feature>
<evidence type="ECO:0000313" key="7">
    <source>
        <dbReference type="Proteomes" id="UP001230908"/>
    </source>
</evidence>
<dbReference type="PANTHER" id="PTHR10961:SF7">
    <property type="entry name" value="FAD DEPENDENT OXIDOREDUCTASE DOMAIN-CONTAINING PROTEIN"/>
    <property type="match status" value="1"/>
</dbReference>
<comment type="cofactor">
    <cofactor evidence="1">
        <name>FAD</name>
        <dbReference type="ChEBI" id="CHEBI:57692"/>
    </cofactor>
</comment>